<sequence length="553" mass="60202">MASNISSNTSSHALEAAEIQNPVEKPSLGDGELDNNDEYPNSRGSQEDRRMHGHDSSEDPKTTLTLISQLQDPKCVENARRKQQSPADTLTSETNSPDSHCILGHGHHHGLCRQGKHGVFSHEPSWVAGSWLGFAQGNCKKGLEHSLPQPSFGEDTINPVTPSHALQVVRRHPDLQLDDQITAAGVAPNDQSPEHTPTIAPRRRLSQSDSGTGSDILIPSQDQTEETPSSSSDEPRKDASMPASRRSLSQTSAHEKDVDTLVLPDREPRRLPATSHSRFTTNTLLVGSPRNSQDSEDLQETPAVSTTSSTNGAGGIDALKEQLFDAVKGELFYTLTRSQDRTKSKTAVLNIATLQHMALHHLQYQISHYVEDMYDASTFIPSLIGQPSLHELMGNYADAVRNSDFMAQCALRGYEEDPFLVKSSRTLERQVMKTISLIPKHVLPGGRLPMAQDHEHPKLRGMGRNAANEAAYRKKRLLRFAMAVLGALLLVIPMVIMTIVVGKAASLITTCVSMLVFAILITMFTELGPNEVLGTTAAYAAVLVVFVGTSVAG</sequence>
<keyword evidence="2" id="KW-1185">Reference proteome</keyword>
<protein>
    <submittedName>
        <fullName evidence="1">Uncharacterized protein</fullName>
    </submittedName>
</protein>
<reference evidence="1" key="1">
    <citation type="submission" date="2023-07" db="EMBL/GenBank/DDBJ databases">
        <title>Black Yeasts Isolated from many extreme environments.</title>
        <authorList>
            <person name="Coleine C."/>
            <person name="Stajich J.E."/>
            <person name="Selbmann L."/>
        </authorList>
    </citation>
    <scope>NUCLEOTIDE SEQUENCE</scope>
    <source>
        <strain evidence="1">CCFEE 5714</strain>
    </source>
</reference>
<organism evidence="1 2">
    <name type="scientific">Vermiconidia calcicola</name>
    <dbReference type="NCBI Taxonomy" id="1690605"/>
    <lineage>
        <taxon>Eukaryota</taxon>
        <taxon>Fungi</taxon>
        <taxon>Dikarya</taxon>
        <taxon>Ascomycota</taxon>
        <taxon>Pezizomycotina</taxon>
        <taxon>Dothideomycetes</taxon>
        <taxon>Dothideomycetidae</taxon>
        <taxon>Mycosphaerellales</taxon>
        <taxon>Extremaceae</taxon>
        <taxon>Vermiconidia</taxon>
    </lineage>
</organism>
<comment type="caution">
    <text evidence="1">The sequence shown here is derived from an EMBL/GenBank/DDBJ whole genome shotgun (WGS) entry which is preliminary data.</text>
</comment>
<dbReference type="EMBL" id="JAUTXU010000108">
    <property type="protein sequence ID" value="KAK3707629.1"/>
    <property type="molecule type" value="Genomic_DNA"/>
</dbReference>
<evidence type="ECO:0000313" key="2">
    <source>
        <dbReference type="Proteomes" id="UP001281147"/>
    </source>
</evidence>
<proteinExistence type="predicted"/>
<evidence type="ECO:0000313" key="1">
    <source>
        <dbReference type="EMBL" id="KAK3707629.1"/>
    </source>
</evidence>
<dbReference type="Proteomes" id="UP001281147">
    <property type="component" value="Unassembled WGS sequence"/>
</dbReference>
<gene>
    <name evidence="1" type="ORF">LTR37_011977</name>
</gene>
<accession>A0ACC3N158</accession>
<name>A0ACC3N158_9PEZI</name>